<dbReference type="InterPro" id="IPR036907">
    <property type="entry name" value="5'-Nucleotdase_C_sf"/>
</dbReference>
<protein>
    <submittedName>
        <fullName evidence="5">Metallophosphoesterase</fullName>
    </submittedName>
</protein>
<dbReference type="SUPFAM" id="SSF56300">
    <property type="entry name" value="Metallo-dependent phosphatases"/>
    <property type="match status" value="1"/>
</dbReference>
<keyword evidence="2" id="KW-0547">Nucleotide-binding</keyword>
<name>A0A1T2XLY5_9BACL</name>
<dbReference type="Pfam" id="PF02872">
    <property type="entry name" value="5_nucleotid_C"/>
    <property type="match status" value="1"/>
</dbReference>
<dbReference type="PRINTS" id="PR01607">
    <property type="entry name" value="APYRASEFAMLY"/>
</dbReference>
<reference evidence="5 6" key="1">
    <citation type="submission" date="2017-01" db="EMBL/GenBank/DDBJ databases">
        <title>Genome analysis of Paenibacillus selenitrireducens ES3-24.</title>
        <authorList>
            <person name="Xu D."/>
            <person name="Yao R."/>
            <person name="Zheng S."/>
        </authorList>
    </citation>
    <scope>NUCLEOTIDE SEQUENCE [LARGE SCALE GENOMIC DNA]</scope>
    <source>
        <strain evidence="5 6">ES3-24</strain>
    </source>
</reference>
<dbReference type="GO" id="GO:0030288">
    <property type="term" value="C:outer membrane-bounded periplasmic space"/>
    <property type="evidence" value="ECO:0007669"/>
    <property type="project" value="TreeGrafter"/>
</dbReference>
<feature type="domain" description="5'-Nucleotidase C-terminal" evidence="4">
    <location>
        <begin position="288"/>
        <end position="437"/>
    </location>
</feature>
<dbReference type="RefSeq" id="WP_078496500.1">
    <property type="nucleotide sequence ID" value="NZ_MSZX01000001.1"/>
</dbReference>
<evidence type="ECO:0000259" key="4">
    <source>
        <dbReference type="Pfam" id="PF02872"/>
    </source>
</evidence>
<feature type="domain" description="Calcineurin-like phosphoesterase" evidence="3">
    <location>
        <begin position="10"/>
        <end position="207"/>
    </location>
</feature>
<dbReference type="Gene3D" id="3.60.21.10">
    <property type="match status" value="1"/>
</dbReference>
<dbReference type="AlphaFoldDB" id="A0A1T2XLY5"/>
<keyword evidence="2" id="KW-0378">Hydrolase</keyword>
<dbReference type="CDD" id="cd00845">
    <property type="entry name" value="MPP_UshA_N_like"/>
    <property type="match status" value="1"/>
</dbReference>
<dbReference type="SUPFAM" id="SSF55816">
    <property type="entry name" value="5'-nucleotidase (syn. UDP-sugar hydrolase), C-terminal domain"/>
    <property type="match status" value="1"/>
</dbReference>
<keyword evidence="6" id="KW-1185">Reference proteome</keyword>
<keyword evidence="1" id="KW-0732">Signal</keyword>
<dbReference type="EMBL" id="MSZX01000001">
    <property type="protein sequence ID" value="OPA80828.1"/>
    <property type="molecule type" value="Genomic_DNA"/>
</dbReference>
<dbReference type="InterPro" id="IPR004843">
    <property type="entry name" value="Calcineurin-like_PHP"/>
</dbReference>
<gene>
    <name evidence="5" type="ORF">BVG16_00265</name>
</gene>
<evidence type="ECO:0000313" key="5">
    <source>
        <dbReference type="EMBL" id="OPA80828.1"/>
    </source>
</evidence>
<evidence type="ECO:0000259" key="3">
    <source>
        <dbReference type="Pfam" id="PF00149"/>
    </source>
</evidence>
<dbReference type="Gene3D" id="3.90.780.10">
    <property type="entry name" value="5'-Nucleotidase, C-terminal domain"/>
    <property type="match status" value="1"/>
</dbReference>
<proteinExistence type="inferred from homology"/>
<dbReference type="GO" id="GO:0000166">
    <property type="term" value="F:nucleotide binding"/>
    <property type="evidence" value="ECO:0007669"/>
    <property type="project" value="UniProtKB-KW"/>
</dbReference>
<accession>A0A1T2XLY5</accession>
<dbReference type="OrthoDB" id="9793179at2"/>
<dbReference type="GO" id="GO:0008253">
    <property type="term" value="F:5'-nucleotidase activity"/>
    <property type="evidence" value="ECO:0007669"/>
    <property type="project" value="TreeGrafter"/>
</dbReference>
<dbReference type="Proteomes" id="UP000190188">
    <property type="component" value="Unassembled WGS sequence"/>
</dbReference>
<evidence type="ECO:0000313" key="6">
    <source>
        <dbReference type="Proteomes" id="UP000190188"/>
    </source>
</evidence>
<dbReference type="InterPro" id="IPR008334">
    <property type="entry name" value="5'-Nucleotdase_C"/>
</dbReference>
<dbReference type="GO" id="GO:0009166">
    <property type="term" value="P:nucleotide catabolic process"/>
    <property type="evidence" value="ECO:0007669"/>
    <property type="project" value="InterPro"/>
</dbReference>
<evidence type="ECO:0000256" key="2">
    <source>
        <dbReference type="RuleBase" id="RU362119"/>
    </source>
</evidence>
<comment type="caution">
    <text evidence="5">The sequence shown here is derived from an EMBL/GenBank/DDBJ whole genome shotgun (WGS) entry which is preliminary data.</text>
</comment>
<organism evidence="5 6">
    <name type="scientific">Paenibacillus selenitireducens</name>
    <dbReference type="NCBI Taxonomy" id="1324314"/>
    <lineage>
        <taxon>Bacteria</taxon>
        <taxon>Bacillati</taxon>
        <taxon>Bacillota</taxon>
        <taxon>Bacilli</taxon>
        <taxon>Bacillales</taxon>
        <taxon>Paenibacillaceae</taxon>
        <taxon>Paenibacillus</taxon>
    </lineage>
</organism>
<dbReference type="InterPro" id="IPR029052">
    <property type="entry name" value="Metallo-depent_PP-like"/>
</dbReference>
<sequence length="480" mass="53896">MKIEKRSLVLLHSNDIHSHLEQAAQIATIIEQERVGRHPDDLIVLDIGDHMDRMRLETEGSNGAVNVEILNQTGYEAIVLGNNEGLTFTPEQLKQMYSKKKDYEILGSNIRESTSGEIPHWMVPYHILHKGDLRIGLIGVTAAFSDFYELLGWDVLEPYQVVSELTTILRPQVDLLVVMSHLGLKHDRYIAEHVEGIDLILGGHTHHLFEQAEQIGHTYICAAGKFGSHLGRVEFEFDVLTRRCTVQRAIAVPTAGVPEHPGVRACIQHFLKTSRQYLSTTVAHLHTSLPAHPEQESALVNLLAAELRQWTEAEISLVNAGQLLHSLAEGDVTLEMLHQICPSPINPCRQKLTGSQILIALEESLLPEFQQKAIKGFGFRGEVLGMLGIDGMEVFYDPSLPPYQRIREVVVSGHPLQPDRLYMVGTLDMFTFGVGYMTLKEGTERKYYLPEFIRDLLGTALQQEALVASSFEARWHVAHH</sequence>
<comment type="similarity">
    <text evidence="2">Belongs to the 5'-nucleotidase family.</text>
</comment>
<dbReference type="PANTHER" id="PTHR11575">
    <property type="entry name" value="5'-NUCLEOTIDASE-RELATED"/>
    <property type="match status" value="1"/>
</dbReference>
<evidence type="ECO:0000256" key="1">
    <source>
        <dbReference type="ARBA" id="ARBA00022729"/>
    </source>
</evidence>
<dbReference type="GO" id="GO:0008768">
    <property type="term" value="F:UDP-sugar diphosphatase activity"/>
    <property type="evidence" value="ECO:0007669"/>
    <property type="project" value="TreeGrafter"/>
</dbReference>
<dbReference type="STRING" id="1324314.BVG16_00265"/>
<dbReference type="PANTHER" id="PTHR11575:SF23">
    <property type="entry name" value="5-NUCLEOTIDASE FAMILY PROTEIN"/>
    <property type="match status" value="1"/>
</dbReference>
<dbReference type="InterPro" id="IPR006179">
    <property type="entry name" value="5_nucleotidase/apyrase"/>
</dbReference>
<dbReference type="Pfam" id="PF00149">
    <property type="entry name" value="Metallophos"/>
    <property type="match status" value="1"/>
</dbReference>